<dbReference type="Proteomes" id="UP000315471">
    <property type="component" value="Unassembled WGS sequence"/>
</dbReference>
<keyword evidence="2" id="KW-1185">Reference proteome</keyword>
<reference evidence="1 2" key="1">
    <citation type="submission" date="2019-02" db="EMBL/GenBank/DDBJ databases">
        <title>Deep-cultivation of Planctomycetes and their phenomic and genomic characterization uncovers novel biology.</title>
        <authorList>
            <person name="Wiegand S."/>
            <person name="Jogler M."/>
            <person name="Boedeker C."/>
            <person name="Pinto D."/>
            <person name="Vollmers J."/>
            <person name="Rivas-Marin E."/>
            <person name="Kohn T."/>
            <person name="Peeters S.H."/>
            <person name="Heuer A."/>
            <person name="Rast P."/>
            <person name="Oberbeckmann S."/>
            <person name="Bunk B."/>
            <person name="Jeske O."/>
            <person name="Meyerdierks A."/>
            <person name="Storesund J.E."/>
            <person name="Kallscheuer N."/>
            <person name="Luecker S."/>
            <person name="Lage O.M."/>
            <person name="Pohl T."/>
            <person name="Merkel B.J."/>
            <person name="Hornburger P."/>
            <person name="Mueller R.-W."/>
            <person name="Bruemmer F."/>
            <person name="Labrenz M."/>
            <person name="Spormann A.M."/>
            <person name="Op Den Camp H."/>
            <person name="Overmann J."/>
            <person name="Amann R."/>
            <person name="Jetten M.S.M."/>
            <person name="Mascher T."/>
            <person name="Medema M.H."/>
            <person name="Devos D.P."/>
            <person name="Kaster A.-K."/>
            <person name="Ovreas L."/>
            <person name="Rohde M."/>
            <person name="Galperin M.Y."/>
            <person name="Jogler C."/>
        </authorList>
    </citation>
    <scope>NUCLEOTIDE SEQUENCE [LARGE SCALE GENOMIC DNA]</scope>
    <source>
        <strain evidence="1 2">Q31b</strain>
    </source>
</reference>
<evidence type="ECO:0000313" key="1">
    <source>
        <dbReference type="EMBL" id="TWU41313.1"/>
    </source>
</evidence>
<dbReference type="AlphaFoldDB" id="A0A5C6DVB3"/>
<gene>
    <name evidence="1" type="ORF">Q31b_27520</name>
</gene>
<comment type="caution">
    <text evidence="1">The sequence shown here is derived from an EMBL/GenBank/DDBJ whole genome shotgun (WGS) entry which is preliminary data.</text>
</comment>
<name>A0A5C6DVB3_9BACT</name>
<dbReference type="EMBL" id="SJPY01000004">
    <property type="protein sequence ID" value="TWU41313.1"/>
    <property type="molecule type" value="Genomic_DNA"/>
</dbReference>
<protein>
    <submittedName>
        <fullName evidence="1">Uncharacterized protein</fullName>
    </submittedName>
</protein>
<proteinExistence type="predicted"/>
<evidence type="ECO:0000313" key="2">
    <source>
        <dbReference type="Proteomes" id="UP000315471"/>
    </source>
</evidence>
<accession>A0A5C6DVB3</accession>
<organism evidence="1 2">
    <name type="scientific">Novipirellula aureliae</name>
    <dbReference type="NCBI Taxonomy" id="2527966"/>
    <lineage>
        <taxon>Bacteria</taxon>
        <taxon>Pseudomonadati</taxon>
        <taxon>Planctomycetota</taxon>
        <taxon>Planctomycetia</taxon>
        <taxon>Pirellulales</taxon>
        <taxon>Pirellulaceae</taxon>
        <taxon>Novipirellula</taxon>
    </lineage>
</organism>
<sequence>MASANDAETFLQLSPRLSIDSPSGKRLRSGINSWTEPIGGRFQPRELSVIAAKPLKAKLIDNRLSTAVAVADDIK</sequence>